<dbReference type="Gene3D" id="3.40.50.1580">
    <property type="entry name" value="Nucleoside phosphorylase domain"/>
    <property type="match status" value="1"/>
</dbReference>
<dbReference type="Proteomes" id="UP000054107">
    <property type="component" value="Unassembled WGS sequence"/>
</dbReference>
<keyword evidence="3" id="KW-1185">Reference proteome</keyword>
<dbReference type="PANTHER" id="PTHR43691:SF14">
    <property type="entry name" value="URIDINE PHOSPHORYLASE"/>
    <property type="match status" value="1"/>
</dbReference>
<dbReference type="InterPro" id="IPR035994">
    <property type="entry name" value="Nucleoside_phosphorylase_sf"/>
</dbReference>
<dbReference type="GO" id="GO:0005829">
    <property type="term" value="C:cytosol"/>
    <property type="evidence" value="ECO:0007669"/>
    <property type="project" value="TreeGrafter"/>
</dbReference>
<dbReference type="EMBL" id="LN721430">
    <property type="protein sequence ID" value="CEP09334.1"/>
    <property type="molecule type" value="Genomic_DNA"/>
</dbReference>
<feature type="domain" description="Nucleoside phosphorylase" evidence="1">
    <location>
        <begin position="80"/>
        <end position="300"/>
    </location>
</feature>
<dbReference type="SUPFAM" id="SSF53167">
    <property type="entry name" value="Purine and uridine phosphorylases"/>
    <property type="match status" value="1"/>
</dbReference>
<dbReference type="AlphaFoldDB" id="A0A0B7N2L0"/>
<organism evidence="2 3">
    <name type="scientific">Parasitella parasitica</name>
    <dbReference type="NCBI Taxonomy" id="35722"/>
    <lineage>
        <taxon>Eukaryota</taxon>
        <taxon>Fungi</taxon>
        <taxon>Fungi incertae sedis</taxon>
        <taxon>Mucoromycota</taxon>
        <taxon>Mucoromycotina</taxon>
        <taxon>Mucoromycetes</taxon>
        <taxon>Mucorales</taxon>
        <taxon>Mucorineae</taxon>
        <taxon>Mucoraceae</taxon>
        <taxon>Parasitella</taxon>
    </lineage>
</organism>
<evidence type="ECO:0000259" key="1">
    <source>
        <dbReference type="Pfam" id="PF01048"/>
    </source>
</evidence>
<reference evidence="2 3" key="1">
    <citation type="submission" date="2014-09" db="EMBL/GenBank/DDBJ databases">
        <authorList>
            <person name="Ellenberger Sabrina"/>
        </authorList>
    </citation>
    <scope>NUCLEOTIDE SEQUENCE [LARGE SCALE GENOMIC DNA]</scope>
    <source>
        <strain evidence="2 3">CBS 412.66</strain>
    </source>
</reference>
<proteinExistence type="predicted"/>
<dbReference type="InterPro" id="IPR000845">
    <property type="entry name" value="Nucleoside_phosphorylase_d"/>
</dbReference>
<gene>
    <name evidence="2" type="primary">PARPA_02820.1 scaffold 5421</name>
</gene>
<name>A0A0B7N2L0_9FUNG</name>
<dbReference type="PANTHER" id="PTHR43691">
    <property type="entry name" value="URIDINE PHOSPHORYLASE"/>
    <property type="match status" value="1"/>
</dbReference>
<evidence type="ECO:0000313" key="3">
    <source>
        <dbReference type="Proteomes" id="UP000054107"/>
    </source>
</evidence>
<evidence type="ECO:0000313" key="2">
    <source>
        <dbReference type="EMBL" id="CEP09334.1"/>
    </source>
</evidence>
<dbReference type="GO" id="GO:0004850">
    <property type="term" value="F:uridine phosphorylase activity"/>
    <property type="evidence" value="ECO:0007669"/>
    <property type="project" value="TreeGrafter"/>
</dbReference>
<dbReference type="Pfam" id="PF01048">
    <property type="entry name" value="PNP_UDP_1"/>
    <property type="match status" value="1"/>
</dbReference>
<sequence>MIYYIFSLFYVWNQAGIKQAYVQVTQFAPSADVKCCMSGSFQGNITKKKMKEQISNANFPRDKEDRVYHIGVRVGDIANRIITVGDHVRARKIAKLLDSEEETGHPIFERTSQRGFLTITGRYKDVPVSIMAIGMGNPMMDFFVRETRASVEGTLAIIRFGSCGSLSQLAPPGAVIVPSAGYCIRRNIDYFAEKPIYPELKDKPYLFSGNFKADEKMTDILSKTLESALAPLESENDVGPILTGGLNADGCSFYSSQGRFDPDFWDDNENLLKEIVTNYPDTLSIEMETSMLFHLARCAHDPSKPIKAAGCMQVFADRLANTFISPEVVSVLEPIVGKACLDALIQVEIENEMPIEGSVWEPLDQRKPKINS</sequence>
<dbReference type="OrthoDB" id="416752at2759"/>
<accession>A0A0B7N2L0</accession>
<dbReference type="CDD" id="cd17769">
    <property type="entry name" value="NP_TgUP-like"/>
    <property type="match status" value="1"/>
</dbReference>
<protein>
    <recommendedName>
        <fullName evidence="1">Nucleoside phosphorylase domain-containing protein</fullName>
    </recommendedName>
</protein>
<dbReference type="STRING" id="35722.A0A0B7N2L0"/>
<dbReference type="GO" id="GO:0006218">
    <property type="term" value="P:uridine catabolic process"/>
    <property type="evidence" value="ECO:0007669"/>
    <property type="project" value="TreeGrafter"/>
</dbReference>